<dbReference type="Proteomes" id="UP001290455">
    <property type="component" value="Unassembled WGS sequence"/>
</dbReference>
<dbReference type="InterPro" id="IPR014776">
    <property type="entry name" value="4pyrrole_Mease_sub2"/>
</dbReference>
<dbReference type="InterPro" id="IPR050161">
    <property type="entry name" value="Siro_Cobalamin_biosynth"/>
</dbReference>
<dbReference type="InterPro" id="IPR035996">
    <property type="entry name" value="4pyrrol_Methylase_sf"/>
</dbReference>
<evidence type="ECO:0000259" key="7">
    <source>
        <dbReference type="Pfam" id="PF00590"/>
    </source>
</evidence>
<evidence type="ECO:0000256" key="1">
    <source>
        <dbReference type="ARBA" id="ARBA00012162"/>
    </source>
</evidence>
<name>A0ABU5J0R1_9BACI</name>
<reference evidence="8 9" key="1">
    <citation type="submission" date="2023-11" db="EMBL/GenBank/DDBJ databases">
        <title>Bacillus jintuensis, isolated from a mudflat on the Beibu Gulf coast.</title>
        <authorList>
            <person name="Li M."/>
        </authorList>
    </citation>
    <scope>NUCLEOTIDE SEQUENCE [LARGE SCALE GENOMIC DNA]</scope>
    <source>
        <strain evidence="8 9">31A1R</strain>
    </source>
</reference>
<keyword evidence="2 6" id="KW-0489">Methyltransferase</keyword>
<evidence type="ECO:0000256" key="2">
    <source>
        <dbReference type="ARBA" id="ARBA00022603"/>
    </source>
</evidence>
<evidence type="ECO:0000256" key="6">
    <source>
        <dbReference type="RuleBase" id="RU003960"/>
    </source>
</evidence>
<keyword evidence="4" id="KW-0949">S-adenosyl-L-methionine</keyword>
<dbReference type="InterPro" id="IPR036108">
    <property type="entry name" value="4pyrrol_syn_uPrphyn_synt_sf"/>
</dbReference>
<dbReference type="CDD" id="cd11642">
    <property type="entry name" value="SUMT"/>
    <property type="match status" value="1"/>
</dbReference>
<dbReference type="SUPFAM" id="SSF53790">
    <property type="entry name" value="Tetrapyrrole methylase"/>
    <property type="match status" value="1"/>
</dbReference>
<dbReference type="Gene3D" id="3.40.50.10090">
    <property type="match status" value="1"/>
</dbReference>
<dbReference type="GO" id="GO:0004851">
    <property type="term" value="F:uroporphyrin-III C-methyltransferase activity"/>
    <property type="evidence" value="ECO:0007669"/>
    <property type="project" value="UniProtKB-EC"/>
</dbReference>
<dbReference type="PANTHER" id="PTHR45790:SF3">
    <property type="entry name" value="S-ADENOSYL-L-METHIONINE-DEPENDENT UROPORPHYRINOGEN III METHYLTRANSFERASE, CHLOROPLASTIC"/>
    <property type="match status" value="1"/>
</dbReference>
<dbReference type="PANTHER" id="PTHR45790">
    <property type="entry name" value="SIROHEME SYNTHASE-RELATED"/>
    <property type="match status" value="1"/>
</dbReference>
<dbReference type="InterPro" id="IPR000878">
    <property type="entry name" value="4pyrrol_Mease"/>
</dbReference>
<dbReference type="NCBIfam" id="TIGR01469">
    <property type="entry name" value="cobA_cysG_Cterm"/>
    <property type="match status" value="1"/>
</dbReference>
<protein>
    <recommendedName>
        <fullName evidence="1">uroporphyrinogen-III C-methyltransferase</fullName>
        <ecNumber evidence="1">2.1.1.107</ecNumber>
    </recommendedName>
</protein>
<keyword evidence="3 6" id="KW-0808">Transferase</keyword>
<dbReference type="Gene3D" id="3.40.1010.10">
    <property type="entry name" value="Cobalt-precorrin-4 Transmethylase, Domain 1"/>
    <property type="match status" value="1"/>
</dbReference>
<evidence type="ECO:0000313" key="8">
    <source>
        <dbReference type="EMBL" id="MDZ5473010.1"/>
    </source>
</evidence>
<dbReference type="PROSITE" id="PS00840">
    <property type="entry name" value="SUMT_2"/>
    <property type="match status" value="1"/>
</dbReference>
<evidence type="ECO:0000313" key="9">
    <source>
        <dbReference type="Proteomes" id="UP001290455"/>
    </source>
</evidence>
<comment type="caution">
    <text evidence="8">The sequence shown here is derived from an EMBL/GenBank/DDBJ whole genome shotgun (WGS) entry which is preliminary data.</text>
</comment>
<dbReference type="RefSeq" id="WP_322447312.1">
    <property type="nucleotide sequence ID" value="NZ_JAXOFX010000010.1"/>
</dbReference>
<dbReference type="EC" id="2.1.1.107" evidence="1"/>
<sequence>MKKGKAYLVGAGPGDIGLITVKGLEAIKKAEVILYDRLANPKLLDFASPHCEFIYCGKLPQRHHLRQENINELLVEKVMQGKIVVRLKGGDPGVFGRVGEEAEALAKESLPFEMVPGISSGIAAPLYAGIPVTHREYGESFAVVTAHDKSKDGKPSLDWEGLAKGVDTIAFYMGVANLPFICENLIKHGKSVETPVILIQWGTFGRQQTLEGTLSTIADLVKKEKFSNPAITLVGEIVKLREKISWFEKKPLYGRQILLARTGTNESALAKKLADEGADVIEFPKWKSERIKLDVEIMGQIESYEKILFTSPESVTDFFQSLLEYRMDVRKIKAYFYGLSSKSVKAINEKGFLAELASNMPHEGKLLIIGDSSIEKNKPNFTIEFGTGDFLITSEKTVDEQFVPIFKRMLEEATLNTMIFPSSGSVSMFVEEVVEKGILSKEEINQLEIHCYGEETYKMATMFGFMTQAVEGNRTNEEMVQSLKLV</sequence>
<gene>
    <name evidence="8" type="primary">cobA</name>
    <name evidence="8" type="ORF">SM124_14930</name>
</gene>
<organism evidence="8 9">
    <name type="scientific">Robertmurraya mangrovi</name>
    <dbReference type="NCBI Taxonomy" id="3098077"/>
    <lineage>
        <taxon>Bacteria</taxon>
        <taxon>Bacillati</taxon>
        <taxon>Bacillota</taxon>
        <taxon>Bacilli</taxon>
        <taxon>Bacillales</taxon>
        <taxon>Bacillaceae</taxon>
        <taxon>Robertmurraya</taxon>
    </lineage>
</organism>
<dbReference type="Gene3D" id="3.30.950.10">
    <property type="entry name" value="Methyltransferase, Cobalt-precorrin-4 Transmethylase, Domain 2"/>
    <property type="match status" value="1"/>
</dbReference>
<proteinExistence type="inferred from homology"/>
<evidence type="ECO:0000256" key="3">
    <source>
        <dbReference type="ARBA" id="ARBA00022679"/>
    </source>
</evidence>
<keyword evidence="5" id="KW-0627">Porphyrin biosynthesis</keyword>
<dbReference type="SUPFAM" id="SSF69618">
    <property type="entry name" value="HemD-like"/>
    <property type="match status" value="1"/>
</dbReference>
<keyword evidence="9" id="KW-1185">Reference proteome</keyword>
<dbReference type="InterPro" id="IPR003043">
    <property type="entry name" value="Uropor_MeTrfase_CS"/>
</dbReference>
<feature type="domain" description="Tetrapyrrole methylase" evidence="7">
    <location>
        <begin position="7"/>
        <end position="217"/>
    </location>
</feature>
<evidence type="ECO:0000256" key="5">
    <source>
        <dbReference type="ARBA" id="ARBA00023244"/>
    </source>
</evidence>
<dbReference type="InterPro" id="IPR006366">
    <property type="entry name" value="CobA/CysG_C"/>
</dbReference>
<dbReference type="Pfam" id="PF00590">
    <property type="entry name" value="TP_methylase"/>
    <property type="match status" value="1"/>
</dbReference>
<dbReference type="EMBL" id="JAXOFX010000010">
    <property type="protein sequence ID" value="MDZ5473010.1"/>
    <property type="molecule type" value="Genomic_DNA"/>
</dbReference>
<accession>A0ABU5J0R1</accession>
<dbReference type="NCBIfam" id="NF004790">
    <property type="entry name" value="PRK06136.1"/>
    <property type="match status" value="1"/>
</dbReference>
<dbReference type="InterPro" id="IPR014777">
    <property type="entry name" value="4pyrrole_Mease_sub1"/>
</dbReference>
<dbReference type="GO" id="GO:0032259">
    <property type="term" value="P:methylation"/>
    <property type="evidence" value="ECO:0007669"/>
    <property type="project" value="UniProtKB-KW"/>
</dbReference>
<dbReference type="PROSITE" id="PS00839">
    <property type="entry name" value="SUMT_1"/>
    <property type="match status" value="1"/>
</dbReference>
<evidence type="ECO:0000256" key="4">
    <source>
        <dbReference type="ARBA" id="ARBA00022691"/>
    </source>
</evidence>
<comment type="similarity">
    <text evidence="6">Belongs to the precorrin methyltransferase family.</text>
</comment>